<gene>
    <name evidence="1" type="ORF">Calle1_26</name>
</gene>
<organism evidence="1 2">
    <name type="scientific">Cellulophaga phage Calle_1</name>
    <dbReference type="NCBI Taxonomy" id="2745643"/>
    <lineage>
        <taxon>Viruses</taxon>
        <taxon>Duplodnaviria</taxon>
        <taxon>Heunggongvirae</taxon>
        <taxon>Uroviricota</taxon>
        <taxon>Caudoviricetes</taxon>
        <taxon>Pervagoviridae</taxon>
        <taxon>Callevirus</taxon>
        <taxon>Callevirus Calle</taxon>
    </lineage>
</organism>
<evidence type="ECO:0000313" key="1">
    <source>
        <dbReference type="EMBL" id="QQV89704.1"/>
    </source>
</evidence>
<protein>
    <submittedName>
        <fullName evidence="1">Uncharacterized protein</fullName>
    </submittedName>
</protein>
<evidence type="ECO:0000313" key="2">
    <source>
        <dbReference type="Proteomes" id="UP000693797"/>
    </source>
</evidence>
<dbReference type="Proteomes" id="UP000693797">
    <property type="component" value="Segment"/>
</dbReference>
<accession>A0A8E4ZK37</accession>
<proteinExistence type="predicted"/>
<dbReference type="EMBL" id="MT732432">
    <property type="protein sequence ID" value="QQV89704.1"/>
    <property type="molecule type" value="Genomic_DNA"/>
</dbReference>
<sequence>MKINMRVNIENLIDKSPRELNILKKEYLDNLDFVSACEVKSFARHCTKIKMLVKRGGQEQ</sequence>
<name>A0A8E4ZK37_9CAUD</name>
<reference evidence="1 2" key="1">
    <citation type="submission" date="2020-07" db="EMBL/GenBank/DDBJ databases">
        <title>Highly diverse flavobacterial phages as mortality factor during North Sea spring blooms.</title>
        <authorList>
            <person name="Bartlau N."/>
            <person name="Wichels A."/>
            <person name="Krohne G."/>
            <person name="Adriaenssens E.M."/>
            <person name="Heins A."/>
            <person name="Fuchs B.M."/>
            <person name="Amann R."/>
            <person name="Moraru C."/>
        </authorList>
    </citation>
    <scope>NUCLEOTIDE SEQUENCE [LARGE SCALE GENOMIC DNA]</scope>
</reference>
<keyword evidence="2" id="KW-1185">Reference proteome</keyword>